<dbReference type="InterPro" id="IPR022775">
    <property type="entry name" value="AP_mu_sigma_su"/>
</dbReference>
<proteinExistence type="inferred from homology"/>
<evidence type="ECO:0000256" key="12">
    <source>
        <dbReference type="RuleBase" id="RU366053"/>
    </source>
</evidence>
<dbReference type="Gene3D" id="3.30.450.60">
    <property type="match status" value="1"/>
</dbReference>
<evidence type="ECO:0000259" key="14">
    <source>
        <dbReference type="Pfam" id="PF01217"/>
    </source>
</evidence>
<reference evidence="15" key="2">
    <citation type="submission" date="2025-08" db="UniProtKB">
        <authorList>
            <consortium name="Ensembl"/>
        </authorList>
    </citation>
    <scope>IDENTIFICATION</scope>
</reference>
<comment type="function">
    <text evidence="11">The coatomer is a cytosolic protein complex that binds to dilysine motifs and reversibly associates with Golgi non-clathrin-coated vesicles, which further mediate biosynthetic protein transport from the ER, via the Golgi up to the trans Golgi network. Coatomer complex is required for budding from Golgi membranes, and is essential for the retrograde Golgi-to-ER transport of dilysine-tagged proteins. The zeta subunit may be involved in regulating the coat assembly and, hence, the rate of biosynthetic protein transport due to its association-dissociation properties with the coatomer complex.</text>
</comment>
<feature type="region of interest" description="Disordered" evidence="13">
    <location>
        <begin position="95"/>
        <end position="333"/>
    </location>
</feature>
<dbReference type="PANTHER" id="PTHR11043">
    <property type="entry name" value="ZETA-COAT PROTEIN"/>
    <property type="match status" value="1"/>
</dbReference>
<keyword evidence="5 12" id="KW-0963">Cytoplasm</keyword>
<evidence type="ECO:0000256" key="1">
    <source>
        <dbReference type="ARBA" id="ARBA00004255"/>
    </source>
</evidence>
<evidence type="ECO:0000256" key="10">
    <source>
        <dbReference type="ARBA" id="ARBA00023329"/>
    </source>
</evidence>
<evidence type="ECO:0000313" key="16">
    <source>
        <dbReference type="Proteomes" id="UP000694400"/>
    </source>
</evidence>
<keyword evidence="6 12" id="KW-0931">ER-Golgi transport</keyword>
<keyword evidence="4 12" id="KW-0813">Transport</keyword>
<keyword evidence="9 12" id="KW-0472">Membrane</keyword>
<accession>A0A8B9SH38</accession>
<evidence type="ECO:0000256" key="8">
    <source>
        <dbReference type="ARBA" id="ARBA00023034"/>
    </source>
</evidence>
<dbReference type="GO" id="GO:0006891">
    <property type="term" value="P:intra-Golgi vesicle-mediated transport"/>
    <property type="evidence" value="ECO:0007669"/>
    <property type="project" value="TreeGrafter"/>
</dbReference>
<organism evidence="15 16">
    <name type="scientific">Anas platyrhynchos</name>
    <name type="common">Mallard</name>
    <name type="synonym">Anas boschas</name>
    <dbReference type="NCBI Taxonomy" id="8839"/>
    <lineage>
        <taxon>Eukaryota</taxon>
        <taxon>Metazoa</taxon>
        <taxon>Chordata</taxon>
        <taxon>Craniata</taxon>
        <taxon>Vertebrata</taxon>
        <taxon>Euteleostomi</taxon>
        <taxon>Archelosauria</taxon>
        <taxon>Archosauria</taxon>
        <taxon>Dinosauria</taxon>
        <taxon>Saurischia</taxon>
        <taxon>Theropoda</taxon>
        <taxon>Coelurosauria</taxon>
        <taxon>Aves</taxon>
        <taxon>Neognathae</taxon>
        <taxon>Galloanserae</taxon>
        <taxon>Anseriformes</taxon>
        <taxon>Anatidae</taxon>
        <taxon>Anatinae</taxon>
        <taxon>Anas</taxon>
    </lineage>
</organism>
<feature type="compositionally biased region" description="Basic and acidic residues" evidence="13">
    <location>
        <begin position="213"/>
        <end position="223"/>
    </location>
</feature>
<evidence type="ECO:0000256" key="5">
    <source>
        <dbReference type="ARBA" id="ARBA00022490"/>
    </source>
</evidence>
<feature type="domain" description="AP complex mu/sigma subunit" evidence="14">
    <location>
        <begin position="13"/>
        <end position="89"/>
    </location>
</feature>
<comment type="subcellular location">
    <subcellularLocation>
        <location evidence="12">Cytoplasm</location>
    </subcellularLocation>
    <subcellularLocation>
        <location evidence="1 12">Golgi apparatus membrane</location>
        <topology evidence="1 12">Peripheral membrane protein</topology>
        <orientation evidence="1 12">Cytoplasmic side</orientation>
    </subcellularLocation>
    <subcellularLocation>
        <location evidence="12">Cytoplasmic vesicle</location>
        <location evidence="12">COPI-coated vesicle membrane</location>
        <topology evidence="12">Peripheral membrane protein</topology>
        <orientation evidence="12">Cytoplasmic side</orientation>
    </subcellularLocation>
</comment>
<reference evidence="15" key="1">
    <citation type="submission" date="2019-08" db="EMBL/GenBank/DDBJ databases">
        <title>Three high-quality genomes provides insights into domestication of ducks.</title>
        <authorList>
            <person name="Hou Z.C."/>
            <person name="Zhu F."/>
            <person name="Yin Z.T."/>
            <person name="Zhang F."/>
        </authorList>
    </citation>
    <scope>NUCLEOTIDE SEQUENCE [LARGE SCALE GENOMIC DNA]</scope>
</reference>
<name>A0A8B9SH38_ANAPL</name>
<dbReference type="InterPro" id="IPR011012">
    <property type="entry name" value="Longin-like_dom_sf"/>
</dbReference>
<dbReference type="SUPFAM" id="SSF64356">
    <property type="entry name" value="SNARE-like"/>
    <property type="match status" value="1"/>
</dbReference>
<comment type="similarity">
    <text evidence="2 12">Belongs to the adaptor complexes small subunit family.</text>
</comment>
<dbReference type="AlphaFoldDB" id="A0A8B9SH38"/>
<feature type="compositionally biased region" description="Pro residues" evidence="13">
    <location>
        <begin position="256"/>
        <end position="276"/>
    </location>
</feature>
<dbReference type="Proteomes" id="UP000694400">
    <property type="component" value="Chromosome 25"/>
</dbReference>
<evidence type="ECO:0000256" key="7">
    <source>
        <dbReference type="ARBA" id="ARBA00022927"/>
    </source>
</evidence>
<feature type="compositionally biased region" description="Low complexity" evidence="13">
    <location>
        <begin position="123"/>
        <end position="135"/>
    </location>
</feature>
<evidence type="ECO:0000256" key="11">
    <source>
        <dbReference type="ARBA" id="ARBA00045555"/>
    </source>
</evidence>
<comment type="subunit">
    <text evidence="3 12">Oligomeric complex that consists of at least the alpha, beta, beta', gamma, delta, epsilon and zeta subunits.</text>
</comment>
<dbReference type="GO" id="GO:0000139">
    <property type="term" value="C:Golgi membrane"/>
    <property type="evidence" value="ECO:0007669"/>
    <property type="project" value="UniProtKB-SubCell"/>
</dbReference>
<evidence type="ECO:0000313" key="15">
    <source>
        <dbReference type="Ensembl" id="ENSAPLP00020004184.1"/>
    </source>
</evidence>
<evidence type="ECO:0000256" key="4">
    <source>
        <dbReference type="ARBA" id="ARBA00022448"/>
    </source>
</evidence>
<evidence type="ECO:0000256" key="3">
    <source>
        <dbReference type="ARBA" id="ARBA00011775"/>
    </source>
</evidence>
<dbReference type="GO" id="GO:0006890">
    <property type="term" value="P:retrograde vesicle-mediated transport, Golgi to endoplasmic reticulum"/>
    <property type="evidence" value="ECO:0007669"/>
    <property type="project" value="UniProtKB-UniRule"/>
</dbReference>
<feature type="compositionally biased region" description="Basic and acidic residues" evidence="13">
    <location>
        <begin position="108"/>
        <end position="122"/>
    </location>
</feature>
<dbReference type="GO" id="GO:0030126">
    <property type="term" value="C:COPI vesicle coat"/>
    <property type="evidence" value="ECO:0007669"/>
    <property type="project" value="UniProtKB-UniRule"/>
</dbReference>
<evidence type="ECO:0000256" key="13">
    <source>
        <dbReference type="SAM" id="MobiDB-lite"/>
    </source>
</evidence>
<protein>
    <recommendedName>
        <fullName evidence="12">Coatomer subunit zeta</fullName>
    </recommendedName>
</protein>
<reference evidence="15" key="3">
    <citation type="submission" date="2025-09" db="UniProtKB">
        <authorList>
            <consortium name="Ensembl"/>
        </authorList>
    </citation>
    <scope>IDENTIFICATION</scope>
</reference>
<keyword evidence="7 12" id="KW-0653">Protein transport</keyword>
<keyword evidence="10 12" id="KW-0968">Cytoplasmic vesicle</keyword>
<dbReference type="InterPro" id="IPR039652">
    <property type="entry name" value="Coatomer_zeta"/>
</dbReference>
<sequence>MEPMGLPEPSLYTVKALLVLDSCGQRLLAKYYDGSFPTAQEQAAFESNVFSKTRGAGGEITCLDGLTVVYRSSSDLLFCVVGGPQENEEGLGEALAAGEPGRGLPGAGRDRGQGGDPGERPPARAAAPGPAGPRARSLRLRALRLPGGQPRAGGRGGRRPPQVEAPRGCSPPRGPEPAPTPGVRNSEGTAQDPEGDQVHRPPAVALGDVGLDLQDRGWVRGGDRGGGGAAPLCPSPAAGAPWSCPAAGPVWAPGCPARPAPPAASGPAPPAWPAAAPPASASAAAARSRGPRTWGGEGSPSVTPPPPPRRPQPQSPAPLPKFPPREATWGRRG</sequence>
<evidence type="ECO:0000256" key="2">
    <source>
        <dbReference type="ARBA" id="ARBA00006972"/>
    </source>
</evidence>
<dbReference type="Ensembl" id="ENSAPLT00020004514.1">
    <property type="protein sequence ID" value="ENSAPLP00020004184.1"/>
    <property type="gene ID" value="ENSAPLG00020003096.1"/>
</dbReference>
<dbReference type="GO" id="GO:0006886">
    <property type="term" value="P:intracellular protein transport"/>
    <property type="evidence" value="ECO:0007669"/>
    <property type="project" value="TreeGrafter"/>
</dbReference>
<keyword evidence="8 12" id="KW-0333">Golgi apparatus</keyword>
<feature type="compositionally biased region" description="Pro residues" evidence="13">
    <location>
        <begin position="302"/>
        <end position="322"/>
    </location>
</feature>
<evidence type="ECO:0000256" key="9">
    <source>
        <dbReference type="ARBA" id="ARBA00023136"/>
    </source>
</evidence>
<evidence type="ECO:0000256" key="6">
    <source>
        <dbReference type="ARBA" id="ARBA00022892"/>
    </source>
</evidence>
<dbReference type="PANTHER" id="PTHR11043:SF0">
    <property type="entry name" value="COATOMER SUBUNIT ZETA"/>
    <property type="match status" value="1"/>
</dbReference>
<feature type="compositionally biased region" description="Low complexity" evidence="13">
    <location>
        <begin position="277"/>
        <end position="292"/>
    </location>
</feature>
<dbReference type="Pfam" id="PF01217">
    <property type="entry name" value="Clat_adaptor_s"/>
    <property type="match status" value="1"/>
</dbReference>